<evidence type="ECO:0008006" key="4">
    <source>
        <dbReference type="Google" id="ProtNLM"/>
    </source>
</evidence>
<gene>
    <name evidence="2" type="ORF">OA50_05049</name>
</gene>
<comment type="caution">
    <text evidence="2">The sequence shown here is derived from an EMBL/GenBank/DDBJ whole genome shotgun (WGS) entry which is preliminary data.</text>
</comment>
<reference evidence="2 3" key="1">
    <citation type="submission" date="2014-10" db="EMBL/GenBank/DDBJ databases">
        <title>Genome sequence of Ponticoccus sp. strain UMTAT08 isolated from clonal culture of toxic dinoflagellate Alexandrium tamiyavanichii.</title>
        <authorList>
            <person name="Gan H.Y."/>
            <person name="Muhd D.-D."/>
            <person name="Mohd Noor M.E."/>
            <person name="Yeong Y.S."/>
            <person name="Usup G."/>
        </authorList>
    </citation>
    <scope>NUCLEOTIDE SEQUENCE [LARGE SCALE GENOMIC DNA]</scope>
    <source>
        <strain evidence="2 3">UMTAT08</strain>
    </source>
</reference>
<dbReference type="Proteomes" id="UP000030960">
    <property type="component" value="Unassembled WGS sequence"/>
</dbReference>
<dbReference type="STRING" id="561184.SAMN05216376_105199"/>
<dbReference type="PATRIC" id="fig|1515334.3.peg.5072"/>
<evidence type="ECO:0000313" key="3">
    <source>
        <dbReference type="Proteomes" id="UP000030960"/>
    </source>
</evidence>
<dbReference type="RefSeq" id="WP_043146238.1">
    <property type="nucleotide sequence ID" value="NZ_JSUQ01000027.1"/>
</dbReference>
<feature type="region of interest" description="Disordered" evidence="1">
    <location>
        <begin position="186"/>
        <end position="209"/>
    </location>
</feature>
<accession>A0A0B3SII0</accession>
<evidence type="ECO:0000256" key="1">
    <source>
        <dbReference type="SAM" id="MobiDB-lite"/>
    </source>
</evidence>
<organism evidence="2 3">
    <name type="scientific">Mameliella alba</name>
    <dbReference type="NCBI Taxonomy" id="561184"/>
    <lineage>
        <taxon>Bacteria</taxon>
        <taxon>Pseudomonadati</taxon>
        <taxon>Pseudomonadota</taxon>
        <taxon>Alphaproteobacteria</taxon>
        <taxon>Rhodobacterales</taxon>
        <taxon>Roseobacteraceae</taxon>
        <taxon>Mameliella</taxon>
    </lineage>
</organism>
<dbReference type="EMBL" id="JSUQ01000027">
    <property type="protein sequence ID" value="KHQ50374.1"/>
    <property type="molecule type" value="Genomic_DNA"/>
</dbReference>
<dbReference type="AlphaFoldDB" id="A0A0B3SII0"/>
<keyword evidence="3" id="KW-1185">Reference proteome</keyword>
<feature type="compositionally biased region" description="Acidic residues" evidence="1">
    <location>
        <begin position="193"/>
        <end position="209"/>
    </location>
</feature>
<proteinExistence type="predicted"/>
<evidence type="ECO:0000313" key="2">
    <source>
        <dbReference type="EMBL" id="KHQ50374.1"/>
    </source>
</evidence>
<protein>
    <recommendedName>
        <fullName evidence="4">Helix-turn-helix domain-containing protein</fullName>
    </recommendedName>
</protein>
<sequence length="209" mass="23211">MSGLTATQLATKLDLSKGRISQLVTEGKLDGCYKGDGRSRRFDLAACANALNRKLDPGQLMGNGARTRQALREIEETESPVEAPQDVPERDSAPLRTTDQARYEMARTLKAEEEARKLRRLNAQDDGTLVLAEQAGREARRALAAELAQFENVLRNAARAVADKMGVDFKTARQIMIDVWREHRSARAQQLDQEAEAAEMAPEEQDADF</sequence>
<dbReference type="OrthoDB" id="7852579at2"/>
<name>A0A0B3SII0_9RHOB</name>